<dbReference type="AlphaFoldDB" id="A0A820WXP4"/>
<feature type="non-terminal residue" evidence="1">
    <location>
        <position position="1"/>
    </location>
</feature>
<accession>A0A820WXP4</accession>
<reference evidence="1" key="1">
    <citation type="submission" date="2021-02" db="EMBL/GenBank/DDBJ databases">
        <authorList>
            <person name="Nowell W R."/>
        </authorList>
    </citation>
    <scope>NUCLEOTIDE SEQUENCE</scope>
</reference>
<dbReference type="EMBL" id="CAJOBG010056748">
    <property type="protein sequence ID" value="CAF4523499.1"/>
    <property type="molecule type" value="Genomic_DNA"/>
</dbReference>
<sequence>CCGKRSLANGKASISPCDVSNLRCRDWLLLQSACEKSISVLH</sequence>
<dbReference type="Proteomes" id="UP000663866">
    <property type="component" value="Unassembled WGS sequence"/>
</dbReference>
<evidence type="ECO:0000313" key="1">
    <source>
        <dbReference type="EMBL" id="CAF4523499.1"/>
    </source>
</evidence>
<evidence type="ECO:0000313" key="2">
    <source>
        <dbReference type="Proteomes" id="UP000663866"/>
    </source>
</evidence>
<organism evidence="1 2">
    <name type="scientific">Rotaria magnacalcarata</name>
    <dbReference type="NCBI Taxonomy" id="392030"/>
    <lineage>
        <taxon>Eukaryota</taxon>
        <taxon>Metazoa</taxon>
        <taxon>Spiralia</taxon>
        <taxon>Gnathifera</taxon>
        <taxon>Rotifera</taxon>
        <taxon>Eurotatoria</taxon>
        <taxon>Bdelloidea</taxon>
        <taxon>Philodinida</taxon>
        <taxon>Philodinidae</taxon>
        <taxon>Rotaria</taxon>
    </lineage>
</organism>
<gene>
    <name evidence="1" type="ORF">OVN521_LOCUS41964</name>
</gene>
<keyword evidence="2" id="KW-1185">Reference proteome</keyword>
<name>A0A820WXP4_9BILA</name>
<comment type="caution">
    <text evidence="1">The sequence shown here is derived from an EMBL/GenBank/DDBJ whole genome shotgun (WGS) entry which is preliminary data.</text>
</comment>
<protein>
    <submittedName>
        <fullName evidence="1">Uncharacterized protein</fullName>
    </submittedName>
</protein>
<proteinExistence type="predicted"/>